<evidence type="ECO:0000313" key="1">
    <source>
        <dbReference type="EMBL" id="GAA2091097.1"/>
    </source>
</evidence>
<keyword evidence="2" id="KW-1185">Reference proteome</keyword>
<protein>
    <submittedName>
        <fullName evidence="1">Uncharacterized protein</fullName>
    </submittedName>
</protein>
<sequence>MAEDRPAREVVEASLSAARGGDLARLAALLAPTPDCCQPATPSRPAPSPPGSPSPCRCRCAVARIGITPLGRLALGPDGLPTG</sequence>
<gene>
    <name evidence="1" type="ORF">GCM10009759_15430</name>
</gene>
<accession>A0ABN2WF79</accession>
<dbReference type="RefSeq" id="WP_344551110.1">
    <property type="nucleotide sequence ID" value="NZ_BAAANS010000007.1"/>
</dbReference>
<comment type="caution">
    <text evidence="1">The sequence shown here is derived from an EMBL/GenBank/DDBJ whole genome shotgun (WGS) entry which is preliminary data.</text>
</comment>
<dbReference type="Proteomes" id="UP001500897">
    <property type="component" value="Unassembled WGS sequence"/>
</dbReference>
<name>A0ABN2WF79_9ACTN</name>
<dbReference type="EMBL" id="BAAANS010000007">
    <property type="protein sequence ID" value="GAA2091097.1"/>
    <property type="molecule type" value="Genomic_DNA"/>
</dbReference>
<organism evidence="1 2">
    <name type="scientific">Kitasatospora saccharophila</name>
    <dbReference type="NCBI Taxonomy" id="407973"/>
    <lineage>
        <taxon>Bacteria</taxon>
        <taxon>Bacillati</taxon>
        <taxon>Actinomycetota</taxon>
        <taxon>Actinomycetes</taxon>
        <taxon>Kitasatosporales</taxon>
        <taxon>Streptomycetaceae</taxon>
        <taxon>Kitasatospora</taxon>
    </lineage>
</organism>
<proteinExistence type="predicted"/>
<reference evidence="1 2" key="1">
    <citation type="journal article" date="2019" name="Int. J. Syst. Evol. Microbiol.">
        <title>The Global Catalogue of Microorganisms (GCM) 10K type strain sequencing project: providing services to taxonomists for standard genome sequencing and annotation.</title>
        <authorList>
            <consortium name="The Broad Institute Genomics Platform"/>
            <consortium name="The Broad Institute Genome Sequencing Center for Infectious Disease"/>
            <person name="Wu L."/>
            <person name="Ma J."/>
        </authorList>
    </citation>
    <scope>NUCLEOTIDE SEQUENCE [LARGE SCALE GENOMIC DNA]</scope>
    <source>
        <strain evidence="1 2">JCM 14559</strain>
    </source>
</reference>
<evidence type="ECO:0000313" key="2">
    <source>
        <dbReference type="Proteomes" id="UP001500897"/>
    </source>
</evidence>